<proteinExistence type="predicted"/>
<dbReference type="EMBL" id="CP017641">
    <property type="protein sequence ID" value="APZ96290.1"/>
    <property type="molecule type" value="Genomic_DNA"/>
</dbReference>
<accession>A0A1P8WQG1</accession>
<sequence length="88" mass="9818">MNSMTGNGIRAGRFFCLMRDAAVVTLPDFRSNTAFGAERCKNLPGGQSRVVDQRKERISRECAAEFARQIKNEPAICAVYCHALPKLR</sequence>
<dbReference type="Proteomes" id="UP000187735">
    <property type="component" value="Chromosome"/>
</dbReference>
<gene>
    <name evidence="1" type="ORF">Fuma_05958</name>
</gene>
<name>A0A1P8WQG1_9PLAN</name>
<reference evidence="1 2" key="1">
    <citation type="journal article" date="2016" name="Front. Microbiol.">
        <title>Fuerstia marisgermanicae gen. nov., sp. nov., an Unusual Member of the Phylum Planctomycetes from the German Wadden Sea.</title>
        <authorList>
            <person name="Kohn T."/>
            <person name="Heuer A."/>
            <person name="Jogler M."/>
            <person name="Vollmers J."/>
            <person name="Boedeker C."/>
            <person name="Bunk B."/>
            <person name="Rast P."/>
            <person name="Borchert D."/>
            <person name="Glockner I."/>
            <person name="Freese H.M."/>
            <person name="Klenk H.P."/>
            <person name="Overmann J."/>
            <person name="Kaster A.K."/>
            <person name="Rohde M."/>
            <person name="Wiegand S."/>
            <person name="Jogler C."/>
        </authorList>
    </citation>
    <scope>NUCLEOTIDE SEQUENCE [LARGE SCALE GENOMIC DNA]</scope>
    <source>
        <strain evidence="1 2">NH11</strain>
    </source>
</reference>
<evidence type="ECO:0000313" key="2">
    <source>
        <dbReference type="Proteomes" id="UP000187735"/>
    </source>
</evidence>
<evidence type="ECO:0000313" key="1">
    <source>
        <dbReference type="EMBL" id="APZ96290.1"/>
    </source>
</evidence>
<dbReference type="KEGG" id="fmr:Fuma_05958"/>
<organism evidence="1 2">
    <name type="scientific">Fuerstiella marisgermanici</name>
    <dbReference type="NCBI Taxonomy" id="1891926"/>
    <lineage>
        <taxon>Bacteria</taxon>
        <taxon>Pseudomonadati</taxon>
        <taxon>Planctomycetota</taxon>
        <taxon>Planctomycetia</taxon>
        <taxon>Planctomycetales</taxon>
        <taxon>Planctomycetaceae</taxon>
        <taxon>Fuerstiella</taxon>
    </lineage>
</organism>
<protein>
    <submittedName>
        <fullName evidence="1">Uncharacterized protein</fullName>
    </submittedName>
</protein>
<keyword evidence="2" id="KW-1185">Reference proteome</keyword>
<dbReference type="AlphaFoldDB" id="A0A1P8WQG1"/>